<keyword evidence="1" id="KW-0472">Membrane</keyword>
<dbReference type="EMBL" id="JBHMDY010000004">
    <property type="protein sequence ID" value="MFB9259429.1"/>
    <property type="molecule type" value="Genomic_DNA"/>
</dbReference>
<evidence type="ECO:0000313" key="3">
    <source>
        <dbReference type="Proteomes" id="UP001589700"/>
    </source>
</evidence>
<dbReference type="RefSeq" id="WP_182633609.1">
    <property type="nucleotide sequence ID" value="NZ_JAALDM010000324.1"/>
</dbReference>
<proteinExistence type="predicted"/>
<keyword evidence="1" id="KW-1133">Transmembrane helix</keyword>
<organism evidence="2 3">
    <name type="scientific">Dietzia aerolata</name>
    <dbReference type="NCBI Taxonomy" id="595984"/>
    <lineage>
        <taxon>Bacteria</taxon>
        <taxon>Bacillati</taxon>
        <taxon>Actinomycetota</taxon>
        <taxon>Actinomycetes</taxon>
        <taxon>Mycobacteriales</taxon>
        <taxon>Dietziaceae</taxon>
        <taxon>Dietzia</taxon>
    </lineage>
</organism>
<sequence>MTLNPLGRARTAEARRVILSEQAVAELDRHLSVWDEQREALLSDGLGSDPLRHVPRTWPIRESADASAAARTAAPLTPPALAAEISALGQSGVGKLIGAGVSVTLVLSIAVALILNAVGG</sequence>
<reference evidence="2 3" key="1">
    <citation type="submission" date="2024-09" db="EMBL/GenBank/DDBJ databases">
        <authorList>
            <person name="Sun Q."/>
            <person name="Mori K."/>
        </authorList>
    </citation>
    <scope>NUCLEOTIDE SEQUENCE [LARGE SCALE GENOMIC DNA]</scope>
    <source>
        <strain evidence="2 3">CCM 7659</strain>
    </source>
</reference>
<keyword evidence="3" id="KW-1185">Reference proteome</keyword>
<feature type="transmembrane region" description="Helical" evidence="1">
    <location>
        <begin position="96"/>
        <end position="118"/>
    </location>
</feature>
<keyword evidence="1" id="KW-0812">Transmembrane</keyword>
<dbReference type="Proteomes" id="UP001589700">
    <property type="component" value="Unassembled WGS sequence"/>
</dbReference>
<protein>
    <recommendedName>
        <fullName evidence="4">DUF3040 domain-containing protein</fullName>
    </recommendedName>
</protein>
<comment type="caution">
    <text evidence="2">The sequence shown here is derived from an EMBL/GenBank/DDBJ whole genome shotgun (WGS) entry which is preliminary data.</text>
</comment>
<gene>
    <name evidence="2" type="ORF">ACFFVD_06395</name>
</gene>
<name>A0ABV5JNX4_9ACTN</name>
<evidence type="ECO:0000256" key="1">
    <source>
        <dbReference type="SAM" id="Phobius"/>
    </source>
</evidence>
<evidence type="ECO:0008006" key="4">
    <source>
        <dbReference type="Google" id="ProtNLM"/>
    </source>
</evidence>
<evidence type="ECO:0000313" key="2">
    <source>
        <dbReference type="EMBL" id="MFB9259429.1"/>
    </source>
</evidence>
<accession>A0ABV5JNX4</accession>